<dbReference type="Proteomes" id="UP000013782">
    <property type="component" value="Unassembled WGS sequence"/>
</dbReference>
<sequence length="123" mass="14014">MQVIRLLQTTLILLNRKKVTAKELADRFQVTPRTVYRDIDALSLAGVPVYSVKGRNGGIYLDESFYVDNTLMEKEQDDLLLALHLLQSIGLADTEELMQKLRSVYDWSDWLSVDLSQEGSVHS</sequence>
<dbReference type="InterPro" id="IPR036388">
    <property type="entry name" value="WH-like_DNA-bd_sf"/>
</dbReference>
<dbReference type="PANTHER" id="PTHR34580">
    <property type="match status" value="1"/>
</dbReference>
<dbReference type="SUPFAM" id="SSF46785">
    <property type="entry name" value="Winged helix' DNA-binding domain"/>
    <property type="match status" value="1"/>
</dbReference>
<dbReference type="InterPro" id="IPR013196">
    <property type="entry name" value="HTH_11"/>
</dbReference>
<dbReference type="Gene3D" id="1.10.10.10">
    <property type="entry name" value="Winged helix-like DNA-binding domain superfamily/Winged helix DNA-binding domain"/>
    <property type="match status" value="1"/>
</dbReference>
<proteinExistence type="predicted"/>
<dbReference type="InterPro" id="IPR051534">
    <property type="entry name" value="CBASS_pafABC_assoc_protein"/>
</dbReference>
<dbReference type="PATRIC" id="fig|1158607.3.peg.3359"/>
<accession>R2Q2N5</accession>
<comment type="caution">
    <text evidence="2">The sequence shown here is derived from an EMBL/GenBank/DDBJ whole genome shotgun (WGS) entry which is preliminary data.</text>
</comment>
<gene>
    <name evidence="2" type="ORF">UAU_03371</name>
</gene>
<dbReference type="EMBL" id="AJAQ01000035">
    <property type="protein sequence ID" value="EOH90832.1"/>
    <property type="molecule type" value="Genomic_DNA"/>
</dbReference>
<dbReference type="AlphaFoldDB" id="R2Q2N5"/>
<name>R2Q2N5_9ENTE</name>
<dbReference type="InterPro" id="IPR036390">
    <property type="entry name" value="WH_DNA-bd_sf"/>
</dbReference>
<dbReference type="HOGENOM" id="CLU_041141_9_1_9"/>
<reference evidence="2 3" key="1">
    <citation type="submission" date="2013-02" db="EMBL/GenBank/DDBJ databases">
        <title>The Genome Sequence of Enterococcus pallens BAA-351.</title>
        <authorList>
            <consortium name="The Broad Institute Genome Sequencing Platform"/>
            <consortium name="The Broad Institute Genome Sequencing Center for Infectious Disease"/>
            <person name="Earl A.M."/>
            <person name="Gilmore M.S."/>
            <person name="Lebreton F."/>
            <person name="Walker B."/>
            <person name="Young S.K."/>
            <person name="Zeng Q."/>
            <person name="Gargeya S."/>
            <person name="Fitzgerald M."/>
            <person name="Haas B."/>
            <person name="Abouelleil A."/>
            <person name="Alvarado L."/>
            <person name="Arachchi H.M."/>
            <person name="Berlin A.M."/>
            <person name="Chapman S.B."/>
            <person name="Dewar J."/>
            <person name="Goldberg J."/>
            <person name="Griggs A."/>
            <person name="Gujja S."/>
            <person name="Hansen M."/>
            <person name="Howarth C."/>
            <person name="Imamovic A."/>
            <person name="Larimer J."/>
            <person name="McCowan C."/>
            <person name="Murphy C."/>
            <person name="Neiman D."/>
            <person name="Pearson M."/>
            <person name="Priest M."/>
            <person name="Roberts A."/>
            <person name="Saif S."/>
            <person name="Shea T."/>
            <person name="Sisk P."/>
            <person name="Sykes S."/>
            <person name="Wortman J."/>
            <person name="Nusbaum C."/>
            <person name="Birren B."/>
        </authorList>
    </citation>
    <scope>NUCLEOTIDE SEQUENCE [LARGE SCALE GENOMIC DNA]</scope>
    <source>
        <strain evidence="2 3">ATCC BAA-351</strain>
    </source>
</reference>
<keyword evidence="3" id="KW-1185">Reference proteome</keyword>
<dbReference type="RefSeq" id="WP_010758348.1">
    <property type="nucleotide sequence ID" value="NZ_ASWD01000004.1"/>
</dbReference>
<dbReference type="PANTHER" id="PTHR34580:SF1">
    <property type="entry name" value="PROTEIN PAFC"/>
    <property type="match status" value="1"/>
</dbReference>
<evidence type="ECO:0000313" key="2">
    <source>
        <dbReference type="EMBL" id="EOH90832.1"/>
    </source>
</evidence>
<evidence type="ECO:0000259" key="1">
    <source>
        <dbReference type="Pfam" id="PF08279"/>
    </source>
</evidence>
<protein>
    <recommendedName>
        <fullName evidence="1">Helix-turn-helix type 11 domain-containing protein</fullName>
    </recommendedName>
</protein>
<organism evidence="2 3">
    <name type="scientific">Enterococcus pallens ATCC BAA-351</name>
    <dbReference type="NCBI Taxonomy" id="1158607"/>
    <lineage>
        <taxon>Bacteria</taxon>
        <taxon>Bacillati</taxon>
        <taxon>Bacillota</taxon>
        <taxon>Bacilli</taxon>
        <taxon>Lactobacillales</taxon>
        <taxon>Enterococcaceae</taxon>
        <taxon>Enterococcus</taxon>
    </lineage>
</organism>
<dbReference type="eggNOG" id="COG2378">
    <property type="taxonomic scope" value="Bacteria"/>
</dbReference>
<feature type="domain" description="Helix-turn-helix type 11" evidence="1">
    <location>
        <begin position="7"/>
        <end position="58"/>
    </location>
</feature>
<evidence type="ECO:0000313" key="3">
    <source>
        <dbReference type="Proteomes" id="UP000013782"/>
    </source>
</evidence>
<dbReference type="STRING" id="160454.RV10_GL003866"/>
<dbReference type="Pfam" id="PF08279">
    <property type="entry name" value="HTH_11"/>
    <property type="match status" value="1"/>
</dbReference>
<dbReference type="OrthoDB" id="9815009at2"/>